<comment type="caution">
    <text evidence="2">The sequence shown here is derived from an EMBL/GenBank/DDBJ whole genome shotgun (WGS) entry which is preliminary data.</text>
</comment>
<evidence type="ECO:0000256" key="1">
    <source>
        <dbReference type="SAM" id="MobiDB-lite"/>
    </source>
</evidence>
<evidence type="ECO:0000313" key="3">
    <source>
        <dbReference type="Proteomes" id="UP001190700"/>
    </source>
</evidence>
<feature type="compositionally biased region" description="Acidic residues" evidence="1">
    <location>
        <begin position="37"/>
        <end position="53"/>
    </location>
</feature>
<feature type="region of interest" description="Disordered" evidence="1">
    <location>
        <begin position="14"/>
        <end position="62"/>
    </location>
</feature>
<protein>
    <submittedName>
        <fullName evidence="2">Uncharacterized protein</fullName>
    </submittedName>
</protein>
<gene>
    <name evidence="2" type="ORF">CYMTET_32555</name>
</gene>
<proteinExistence type="predicted"/>
<reference evidence="2 3" key="1">
    <citation type="journal article" date="2015" name="Genome Biol. Evol.">
        <title>Comparative Genomics of a Bacterivorous Green Alga Reveals Evolutionary Causalities and Consequences of Phago-Mixotrophic Mode of Nutrition.</title>
        <authorList>
            <person name="Burns J.A."/>
            <person name="Paasch A."/>
            <person name="Narechania A."/>
            <person name="Kim E."/>
        </authorList>
    </citation>
    <scope>NUCLEOTIDE SEQUENCE [LARGE SCALE GENOMIC DNA]</scope>
    <source>
        <strain evidence="2 3">PLY_AMNH</strain>
    </source>
</reference>
<feature type="compositionally biased region" description="Gly residues" evidence="1">
    <location>
        <begin position="19"/>
        <end position="33"/>
    </location>
</feature>
<accession>A0AAE0KS28</accession>
<dbReference type="AlphaFoldDB" id="A0AAE0KS28"/>
<evidence type="ECO:0000313" key="2">
    <source>
        <dbReference type="EMBL" id="KAK3258395.1"/>
    </source>
</evidence>
<dbReference type="EMBL" id="LGRX02019560">
    <property type="protein sequence ID" value="KAK3258395.1"/>
    <property type="molecule type" value="Genomic_DNA"/>
</dbReference>
<keyword evidence="3" id="KW-1185">Reference proteome</keyword>
<dbReference type="Proteomes" id="UP001190700">
    <property type="component" value="Unassembled WGS sequence"/>
</dbReference>
<sequence>MDTSENEMVEVTVDTVTVPGGGDGGGGSGGGWRVGAEEEEEEGVEEEEEEEEGGVPLSAVEPRAKPHRVMEHAPPLHMSALTNVHASEAAPAGTLVDCISRVVMLELKPLIVAQVVAELPVQ</sequence>
<organism evidence="2 3">
    <name type="scientific">Cymbomonas tetramitiformis</name>
    <dbReference type="NCBI Taxonomy" id="36881"/>
    <lineage>
        <taxon>Eukaryota</taxon>
        <taxon>Viridiplantae</taxon>
        <taxon>Chlorophyta</taxon>
        <taxon>Pyramimonadophyceae</taxon>
        <taxon>Pyramimonadales</taxon>
        <taxon>Pyramimonadaceae</taxon>
        <taxon>Cymbomonas</taxon>
    </lineage>
</organism>
<name>A0AAE0KS28_9CHLO</name>